<keyword evidence="8" id="KW-0735">Signal-anchor</keyword>
<dbReference type="Gene3D" id="1.10.246.120">
    <property type="match status" value="1"/>
</dbReference>
<evidence type="ECO:0000256" key="7">
    <source>
        <dbReference type="ARBA" id="ARBA00022692"/>
    </source>
</evidence>
<keyword evidence="11 14" id="KW-0472">Membrane</keyword>
<reference evidence="16" key="2">
    <citation type="journal article" date="2024" name="Plant">
        <title>Genomic evolution and insights into agronomic trait innovations of Sesamum species.</title>
        <authorList>
            <person name="Miao H."/>
            <person name="Wang L."/>
            <person name="Qu L."/>
            <person name="Liu H."/>
            <person name="Sun Y."/>
            <person name="Le M."/>
            <person name="Wang Q."/>
            <person name="Wei S."/>
            <person name="Zheng Y."/>
            <person name="Lin W."/>
            <person name="Duan Y."/>
            <person name="Cao H."/>
            <person name="Xiong S."/>
            <person name="Wang X."/>
            <person name="Wei L."/>
            <person name="Li C."/>
            <person name="Ma Q."/>
            <person name="Ju M."/>
            <person name="Zhao R."/>
            <person name="Li G."/>
            <person name="Mu C."/>
            <person name="Tian Q."/>
            <person name="Mei H."/>
            <person name="Zhang T."/>
            <person name="Gao T."/>
            <person name="Zhang H."/>
        </authorList>
    </citation>
    <scope>NUCLEOTIDE SEQUENCE</scope>
    <source>
        <strain evidence="16">KEN8</strain>
    </source>
</reference>
<keyword evidence="6" id="KW-0808">Transferase</keyword>
<keyword evidence="12" id="KW-0464">Manganese</keyword>
<dbReference type="InterPro" id="IPR002659">
    <property type="entry name" value="Glyco_trans_31"/>
</dbReference>
<dbReference type="GO" id="GO:0030139">
    <property type="term" value="C:endocytic vesicle"/>
    <property type="evidence" value="ECO:0007669"/>
    <property type="project" value="TreeGrafter"/>
</dbReference>
<comment type="cofactor">
    <cofactor evidence="1">
        <name>Mn(2+)</name>
        <dbReference type="ChEBI" id="CHEBI:29035"/>
    </cofactor>
</comment>
<feature type="region of interest" description="Disordered" evidence="13">
    <location>
        <begin position="660"/>
        <end position="724"/>
    </location>
</feature>
<dbReference type="FunFam" id="3.90.550.50:FF:000002">
    <property type="entry name" value="Hexosyltransferase"/>
    <property type="match status" value="1"/>
</dbReference>
<dbReference type="EMBL" id="JACGWM010000009">
    <property type="protein sequence ID" value="KAL0351416.1"/>
    <property type="molecule type" value="Genomic_DNA"/>
</dbReference>
<feature type="compositionally biased region" description="Polar residues" evidence="13">
    <location>
        <begin position="715"/>
        <end position="724"/>
    </location>
</feature>
<keyword evidence="9 14" id="KW-1133">Transmembrane helix</keyword>
<feature type="region of interest" description="Disordered" evidence="13">
    <location>
        <begin position="842"/>
        <end position="865"/>
    </location>
</feature>
<dbReference type="SMART" id="SM00167">
    <property type="entry name" value="VPS9"/>
    <property type="match status" value="1"/>
</dbReference>
<name>A0AAW2P9B2_9LAMI</name>
<dbReference type="PANTHER" id="PTHR23101">
    <property type="entry name" value="RAB GDP/GTP EXCHANGE FACTOR"/>
    <property type="match status" value="1"/>
</dbReference>
<comment type="caution">
    <text evidence="16">The sequence shown here is derived from an EMBL/GenBank/DDBJ whole genome shotgun (WGS) entry which is preliminary data.</text>
</comment>
<evidence type="ECO:0000313" key="16">
    <source>
        <dbReference type="EMBL" id="KAL0351416.1"/>
    </source>
</evidence>
<accession>A0AAW2P9B2</accession>
<dbReference type="InterPro" id="IPR037191">
    <property type="entry name" value="VPS9_dom_sf"/>
</dbReference>
<evidence type="ECO:0000256" key="3">
    <source>
        <dbReference type="ARBA" id="ARBA00004922"/>
    </source>
</evidence>
<dbReference type="GO" id="GO:0016758">
    <property type="term" value="F:hexosyltransferase activity"/>
    <property type="evidence" value="ECO:0007669"/>
    <property type="project" value="InterPro"/>
</dbReference>
<dbReference type="SUPFAM" id="SSF109993">
    <property type="entry name" value="VPS9 domain"/>
    <property type="match status" value="1"/>
</dbReference>
<dbReference type="Gene3D" id="1.20.1050.80">
    <property type="entry name" value="VPS9 domain"/>
    <property type="match status" value="1"/>
</dbReference>
<sequence>MKTKSSAKVSAKWIPIFSICFFFLGMMFTNKFWGRLESDNQLINQRRREQELQIIAEDCNSEKKKAGGQDKNVINEVYKTHESIKKLDKSISMLQMELSASRRVLERGRMNVSSVMSNAGTPRKKAFMVIGINTAFSSRKRRDSVRETWMPQGEQLRRLEEEKGIVVRFMIGHSATSNSILDRALDSEESQHKDFLRLDHIEGYHELSAKTKIFFATAVAKWDADFYVKVDDDVHVNLGSLAANLARHRSKPRVYIGCMKSGPVLAQKNVKYHEPEYWKFGEDGNNYFRHATGQIYAISKDLASYISINQPILHKYANEDVSLGSWFIGLEIEHIDDRNMCCSTPPDCEWKAQAGSMCVASFDWSCSGICKSVEKMKKANAACDKKKGPPVSVTRCQTPVRVLQLMQLRPVSTLFPVNRFRFIVSFLNNAPDAEKDSAAVQEFLGNMEATFRLTHFGLDLQKRSWRAQGLEKYVMTKLFTRVFASISEDVKADELLHEKMSLVQQFIRPENLDIKPTYQNETSWLLAQKELQKINMYKAPRDKIACILNCCKVISNLLLNASFASNEDHPGADEFLPVLIYVTIKANLPQLHSNLSYIQRFRRQTRLVGEAAYFFTNMLSVESFIMNIDAKALSMDETEFEKNMESAQALLSGLSESSDIQHQADGSLGNVPRMEPVEPKSALRSRRHQSSVTHPEVSVESSETTSRNEEPYGKDQSSLNKIPSISDIQSKGASILLKEDEVSRVFRDFPFLYSQAGDLTVGDVEGLLNNYKQLVFKYVCLAEGLGVTTSVPSLSNAHLEQPEIAKESGKKMEAHTNDDMQNDLNIAANDSEDVSVFGLEYTELKTPEEAAPQSPGEEGNENSQR</sequence>
<dbReference type="GO" id="GO:0000139">
    <property type="term" value="C:Golgi membrane"/>
    <property type="evidence" value="ECO:0007669"/>
    <property type="project" value="UniProtKB-SubCell"/>
</dbReference>
<dbReference type="Pfam" id="PF01762">
    <property type="entry name" value="Galactosyl_T"/>
    <property type="match status" value="1"/>
</dbReference>
<dbReference type="InterPro" id="IPR025298">
    <property type="entry name" value="DUF4094"/>
</dbReference>
<dbReference type="PROSITE" id="PS51205">
    <property type="entry name" value="VPS9"/>
    <property type="match status" value="1"/>
</dbReference>
<evidence type="ECO:0000256" key="2">
    <source>
        <dbReference type="ARBA" id="ARBA00004323"/>
    </source>
</evidence>
<feature type="compositionally biased region" description="Low complexity" evidence="13">
    <location>
        <begin position="690"/>
        <end position="705"/>
    </location>
</feature>
<proteinExistence type="inferred from homology"/>
<evidence type="ECO:0000256" key="6">
    <source>
        <dbReference type="ARBA" id="ARBA00022679"/>
    </source>
</evidence>
<reference evidence="16" key="1">
    <citation type="submission" date="2020-06" db="EMBL/GenBank/DDBJ databases">
        <authorList>
            <person name="Li T."/>
            <person name="Hu X."/>
            <person name="Zhang T."/>
            <person name="Song X."/>
            <person name="Zhang H."/>
            <person name="Dai N."/>
            <person name="Sheng W."/>
            <person name="Hou X."/>
            <person name="Wei L."/>
        </authorList>
    </citation>
    <scope>NUCLEOTIDE SEQUENCE</scope>
    <source>
        <strain evidence="16">KEN8</strain>
        <tissue evidence="16">Leaf</tissue>
    </source>
</reference>
<evidence type="ECO:0000259" key="15">
    <source>
        <dbReference type="PROSITE" id="PS51205"/>
    </source>
</evidence>
<evidence type="ECO:0000256" key="4">
    <source>
        <dbReference type="ARBA" id="ARBA00008661"/>
    </source>
</evidence>
<evidence type="ECO:0000256" key="9">
    <source>
        <dbReference type="ARBA" id="ARBA00022989"/>
    </source>
</evidence>
<dbReference type="Pfam" id="PF02204">
    <property type="entry name" value="VPS9"/>
    <property type="match status" value="1"/>
</dbReference>
<evidence type="ECO:0000256" key="1">
    <source>
        <dbReference type="ARBA" id="ARBA00001936"/>
    </source>
</evidence>
<comment type="pathway">
    <text evidence="3">Protein modification; protein glycosylation.</text>
</comment>
<dbReference type="InterPro" id="IPR003123">
    <property type="entry name" value="VPS9"/>
</dbReference>
<feature type="transmembrane region" description="Helical" evidence="14">
    <location>
        <begin position="12"/>
        <end position="33"/>
    </location>
</feature>
<keyword evidence="7 14" id="KW-0812">Transmembrane</keyword>
<evidence type="ECO:0000256" key="8">
    <source>
        <dbReference type="ARBA" id="ARBA00022968"/>
    </source>
</evidence>
<comment type="similarity">
    <text evidence="4">Belongs to the glycosyltransferase 31 family.</text>
</comment>
<evidence type="ECO:0000256" key="12">
    <source>
        <dbReference type="ARBA" id="ARBA00023211"/>
    </source>
</evidence>
<dbReference type="Pfam" id="PF13334">
    <property type="entry name" value="DUF4094"/>
    <property type="match status" value="1"/>
</dbReference>
<evidence type="ECO:0000256" key="11">
    <source>
        <dbReference type="ARBA" id="ARBA00023136"/>
    </source>
</evidence>
<evidence type="ECO:0000256" key="14">
    <source>
        <dbReference type="SAM" id="Phobius"/>
    </source>
</evidence>
<comment type="subcellular location">
    <subcellularLocation>
        <location evidence="2">Golgi apparatus membrane</location>
        <topology evidence="2">Single-pass type II membrane protein</topology>
    </subcellularLocation>
</comment>
<keyword evidence="10" id="KW-0333">Golgi apparatus</keyword>
<evidence type="ECO:0000256" key="10">
    <source>
        <dbReference type="ARBA" id="ARBA00023034"/>
    </source>
</evidence>
<organism evidence="16">
    <name type="scientific">Sesamum calycinum</name>
    <dbReference type="NCBI Taxonomy" id="2727403"/>
    <lineage>
        <taxon>Eukaryota</taxon>
        <taxon>Viridiplantae</taxon>
        <taxon>Streptophyta</taxon>
        <taxon>Embryophyta</taxon>
        <taxon>Tracheophyta</taxon>
        <taxon>Spermatophyta</taxon>
        <taxon>Magnoliopsida</taxon>
        <taxon>eudicotyledons</taxon>
        <taxon>Gunneridae</taxon>
        <taxon>Pentapetalae</taxon>
        <taxon>asterids</taxon>
        <taxon>lamiids</taxon>
        <taxon>Lamiales</taxon>
        <taxon>Pedaliaceae</taxon>
        <taxon>Sesamum</taxon>
    </lineage>
</organism>
<keyword evidence="5" id="KW-0328">Glycosyltransferase</keyword>
<dbReference type="GO" id="GO:0016192">
    <property type="term" value="P:vesicle-mediated transport"/>
    <property type="evidence" value="ECO:0007669"/>
    <property type="project" value="InterPro"/>
</dbReference>
<evidence type="ECO:0000256" key="13">
    <source>
        <dbReference type="SAM" id="MobiDB-lite"/>
    </source>
</evidence>
<gene>
    <name evidence="16" type="ORF">Scaly_1530300</name>
</gene>
<feature type="domain" description="VPS9" evidence="15">
    <location>
        <begin position="490"/>
        <end position="634"/>
    </location>
</feature>
<dbReference type="GO" id="GO:0005085">
    <property type="term" value="F:guanyl-nucleotide exchange factor activity"/>
    <property type="evidence" value="ECO:0007669"/>
    <property type="project" value="InterPro"/>
</dbReference>
<evidence type="ECO:0000256" key="5">
    <source>
        <dbReference type="ARBA" id="ARBA00022676"/>
    </source>
</evidence>
<dbReference type="GO" id="GO:0031267">
    <property type="term" value="F:small GTPase binding"/>
    <property type="evidence" value="ECO:0007669"/>
    <property type="project" value="TreeGrafter"/>
</dbReference>
<dbReference type="AlphaFoldDB" id="A0AAW2P9B2"/>
<dbReference type="FunFam" id="1.20.1050.80:FF:000007">
    <property type="entry name" value="Vacuolar protein sorting-associated protein 9A"/>
    <property type="match status" value="1"/>
</dbReference>
<dbReference type="GO" id="GO:0005829">
    <property type="term" value="C:cytosol"/>
    <property type="evidence" value="ECO:0007669"/>
    <property type="project" value="TreeGrafter"/>
</dbReference>
<dbReference type="Gene3D" id="3.90.550.50">
    <property type="match status" value="1"/>
</dbReference>
<dbReference type="InterPro" id="IPR045046">
    <property type="entry name" value="Vps9-like"/>
</dbReference>
<dbReference type="PANTHER" id="PTHR23101:SF25">
    <property type="entry name" value="GTPASE-ACTIVATING PROTEIN AND VPS9 DOMAIN-CONTAINING PROTEIN 1"/>
    <property type="match status" value="1"/>
</dbReference>
<protein>
    <submittedName>
        <fullName evidence="16">Beta-1,3-galactosyltransferase 7</fullName>
    </submittedName>
</protein>